<comment type="caution">
    <text evidence="3">The sequence shown here is derived from an EMBL/GenBank/DDBJ whole genome shotgun (WGS) entry which is preliminary data.</text>
</comment>
<accession>A0A4R0WYS7</accession>
<dbReference type="InterPro" id="IPR050903">
    <property type="entry name" value="Bact_Chemotaxis_MeTrfase"/>
</dbReference>
<protein>
    <submittedName>
        <fullName evidence="3">Chemotaxis protein</fullName>
    </submittedName>
</protein>
<evidence type="ECO:0000256" key="1">
    <source>
        <dbReference type="SAM" id="Coils"/>
    </source>
</evidence>
<dbReference type="PANTHER" id="PTHR24422">
    <property type="entry name" value="CHEMOTAXIS PROTEIN METHYLTRANSFERASE"/>
    <property type="match status" value="1"/>
</dbReference>
<keyword evidence="1" id="KW-0175">Coiled coil</keyword>
<dbReference type="AlphaFoldDB" id="A0A4R0WYS7"/>
<feature type="coiled-coil region" evidence="1">
    <location>
        <begin position="140"/>
        <end position="227"/>
    </location>
</feature>
<name>A0A4R0WYS7_9BURK</name>
<evidence type="ECO:0000313" key="4">
    <source>
        <dbReference type="Proteomes" id="UP000294200"/>
    </source>
</evidence>
<feature type="non-terminal residue" evidence="3">
    <location>
        <position position="243"/>
    </location>
</feature>
<organism evidence="3 4">
    <name type="scientific">Paraburkholderia steynii</name>
    <dbReference type="NCBI Taxonomy" id="1245441"/>
    <lineage>
        <taxon>Bacteria</taxon>
        <taxon>Pseudomonadati</taxon>
        <taxon>Pseudomonadota</taxon>
        <taxon>Betaproteobacteria</taxon>
        <taxon>Burkholderiales</taxon>
        <taxon>Burkholderiaceae</taxon>
        <taxon>Paraburkholderia</taxon>
    </lineage>
</organism>
<gene>
    <name evidence="3" type="ORF">BZM27_53890</name>
</gene>
<evidence type="ECO:0000313" key="3">
    <source>
        <dbReference type="EMBL" id="TCG02704.1"/>
    </source>
</evidence>
<dbReference type="GO" id="GO:0006355">
    <property type="term" value="P:regulation of DNA-templated transcription"/>
    <property type="evidence" value="ECO:0007669"/>
    <property type="project" value="InterPro"/>
</dbReference>
<dbReference type="CDD" id="cd00130">
    <property type="entry name" value="PAS"/>
    <property type="match status" value="1"/>
</dbReference>
<dbReference type="PANTHER" id="PTHR24422:SF27">
    <property type="entry name" value="PROTEIN-GLUTAMATE O-METHYLTRANSFERASE"/>
    <property type="match status" value="1"/>
</dbReference>
<dbReference type="Proteomes" id="UP000294200">
    <property type="component" value="Unassembled WGS sequence"/>
</dbReference>
<dbReference type="InterPro" id="IPR000014">
    <property type="entry name" value="PAS"/>
</dbReference>
<reference evidence="3 4" key="1">
    <citation type="submission" date="2017-02" db="EMBL/GenBank/DDBJ databases">
        <title>Paraburkholderia sophoroidis sp. nov. and Paraburkholderia steynii sp. nov. rhizobial symbionts of the fynbos legume Hypocalyptus sophoroides.</title>
        <authorList>
            <person name="Steenkamp E.T."/>
            <person name="Beukes C.W."/>
            <person name="Van Zyl E."/>
            <person name="Avontuur J."/>
            <person name="Chan W.Y."/>
            <person name="Hassen A."/>
            <person name="Palmer M."/>
            <person name="Mthombeni L."/>
            <person name="Phalane F."/>
            <person name="Sereme K."/>
            <person name="Venter S.N."/>
        </authorList>
    </citation>
    <scope>NUCLEOTIDE SEQUENCE [LARGE SCALE GENOMIC DNA]</scope>
    <source>
        <strain evidence="3 4">HC1.1ba</strain>
    </source>
</reference>
<dbReference type="SUPFAM" id="SSF55785">
    <property type="entry name" value="PYP-like sensor domain (PAS domain)"/>
    <property type="match status" value="1"/>
</dbReference>
<evidence type="ECO:0000259" key="2">
    <source>
        <dbReference type="Pfam" id="PF00989"/>
    </source>
</evidence>
<keyword evidence="4" id="KW-1185">Reference proteome</keyword>
<sequence>RPASFSFANLHQRLIEHYAPPSILIDREAEILHISEQAGRFLRYVAGEPSHNLLTVINPELGLELRTAIFQALQTGKSSHAENVRFPHGDASSYVRMTVHPFHDDVAGGDVMAVLFNEIAIEESTGEPDTGRQADHNPVIAHLEGELRRTKELLQSNIEQANVSTEELKASNEELQAINEELRSATEELETSKEELQSVNEELVTVNAELQSKVEDEAKAKDDLQNLIASTGIATIFVDRQMR</sequence>
<dbReference type="InterPro" id="IPR035965">
    <property type="entry name" value="PAS-like_dom_sf"/>
</dbReference>
<feature type="domain" description="PAS fold" evidence="2">
    <location>
        <begin position="12"/>
        <end position="104"/>
    </location>
</feature>
<dbReference type="Pfam" id="PF00989">
    <property type="entry name" value="PAS"/>
    <property type="match status" value="1"/>
</dbReference>
<dbReference type="EMBL" id="MWML01000840">
    <property type="protein sequence ID" value="TCG02704.1"/>
    <property type="molecule type" value="Genomic_DNA"/>
</dbReference>
<feature type="non-terminal residue" evidence="3">
    <location>
        <position position="1"/>
    </location>
</feature>
<dbReference type="InterPro" id="IPR013767">
    <property type="entry name" value="PAS_fold"/>
</dbReference>
<proteinExistence type="predicted"/>